<dbReference type="InterPro" id="IPR037021">
    <property type="entry name" value="RnfH_sf"/>
</dbReference>
<dbReference type="RefSeq" id="WP_043874470.1">
    <property type="nucleotide sequence ID" value="NZ_CCVW01000002.1"/>
</dbReference>
<evidence type="ECO:0000256" key="2">
    <source>
        <dbReference type="HAMAP-Rule" id="MF_00460"/>
    </source>
</evidence>
<dbReference type="AlphaFoldDB" id="A0A078KYN5"/>
<gene>
    <name evidence="3" type="ORF">BN59_02333</name>
</gene>
<reference evidence="3 4" key="1">
    <citation type="submission" date="2014-06" db="EMBL/GenBank/DDBJ databases">
        <authorList>
            <person name="Urmite Genomes Urmite Genomes"/>
        </authorList>
    </citation>
    <scope>NUCLEOTIDE SEQUENCE [LARGE SCALE GENOMIC DNA]</scope>
</reference>
<dbReference type="Gene3D" id="3.10.20.280">
    <property type="entry name" value="RnfH-like"/>
    <property type="match status" value="1"/>
</dbReference>
<dbReference type="NCBIfam" id="NF002490">
    <property type="entry name" value="PRK01777.1"/>
    <property type="match status" value="1"/>
</dbReference>
<dbReference type="Pfam" id="PF03658">
    <property type="entry name" value="Ub-RnfH"/>
    <property type="match status" value="1"/>
</dbReference>
<accession>A0A078KYN5</accession>
<evidence type="ECO:0000313" key="4">
    <source>
        <dbReference type="Proteomes" id="UP000044071"/>
    </source>
</evidence>
<dbReference type="HAMAP" id="MF_00460">
    <property type="entry name" value="UPF0125_RnfH"/>
    <property type="match status" value="1"/>
</dbReference>
<sequence>MVKAELVYLPVDGEAIHLHLCLEVGSTVAEALEASGLFVTNPEAKGLTVGIFSKQVPLERIVKSGDRIEVYRPLTLDPKEKRRQRAKGKARFGAS</sequence>
<dbReference type="STRING" id="1034943.BN59_02333"/>
<name>A0A078KYN5_9GAMM</name>
<dbReference type="EMBL" id="CCSB01000002">
    <property type="protein sequence ID" value="CDZ78036.1"/>
    <property type="molecule type" value="Genomic_DNA"/>
</dbReference>
<comment type="similarity">
    <text evidence="1 2">Belongs to the UPF0125 (RnfH) family.</text>
</comment>
<dbReference type="Proteomes" id="UP000044071">
    <property type="component" value="Unassembled WGS sequence"/>
</dbReference>
<dbReference type="InterPro" id="IPR016155">
    <property type="entry name" value="Mopterin_synth/thiamin_S_b"/>
</dbReference>
<evidence type="ECO:0000313" key="3">
    <source>
        <dbReference type="EMBL" id="CDZ78036.1"/>
    </source>
</evidence>
<dbReference type="PANTHER" id="PTHR37483">
    <property type="entry name" value="UPF0125 PROTEIN RATB"/>
    <property type="match status" value="1"/>
</dbReference>
<dbReference type="eggNOG" id="COG2914">
    <property type="taxonomic scope" value="Bacteria"/>
</dbReference>
<evidence type="ECO:0000256" key="1">
    <source>
        <dbReference type="ARBA" id="ARBA00010645"/>
    </source>
</evidence>
<protein>
    <recommendedName>
        <fullName evidence="2">UPF0125 protein BN59_02333</fullName>
    </recommendedName>
</protein>
<dbReference type="SUPFAM" id="SSF54285">
    <property type="entry name" value="MoaD/ThiS"/>
    <property type="match status" value="1"/>
</dbReference>
<dbReference type="OrthoDB" id="9796575at2"/>
<dbReference type="PANTHER" id="PTHR37483:SF1">
    <property type="entry name" value="UPF0125 PROTEIN RATB"/>
    <property type="match status" value="1"/>
</dbReference>
<dbReference type="InterPro" id="IPR005346">
    <property type="entry name" value="RnfH"/>
</dbReference>
<organism evidence="3 4">
    <name type="scientific">Legionella massiliensis</name>
    <dbReference type="NCBI Taxonomy" id="1034943"/>
    <lineage>
        <taxon>Bacteria</taxon>
        <taxon>Pseudomonadati</taxon>
        <taxon>Pseudomonadota</taxon>
        <taxon>Gammaproteobacteria</taxon>
        <taxon>Legionellales</taxon>
        <taxon>Legionellaceae</taxon>
        <taxon>Legionella</taxon>
    </lineage>
</organism>
<proteinExistence type="inferred from homology"/>
<keyword evidence="4" id="KW-1185">Reference proteome</keyword>